<evidence type="ECO:0000256" key="4">
    <source>
        <dbReference type="ARBA" id="ARBA00023136"/>
    </source>
</evidence>
<dbReference type="Proteomes" id="UP000671852">
    <property type="component" value="Chromosome"/>
</dbReference>
<dbReference type="Pfam" id="PF26002">
    <property type="entry name" value="Beta-barrel_AprE"/>
    <property type="match status" value="1"/>
</dbReference>
<evidence type="ECO:0000313" key="8">
    <source>
        <dbReference type="Proteomes" id="UP000671852"/>
    </source>
</evidence>
<gene>
    <name evidence="7" type="ORF">GJV85_07100</name>
</gene>
<dbReference type="RefSeq" id="WP_207560700.1">
    <property type="nucleotide sequence ID" value="NZ_CP046072.1"/>
</dbReference>
<dbReference type="Gene3D" id="2.40.50.100">
    <property type="match status" value="1"/>
</dbReference>
<keyword evidence="2 5" id="KW-0812">Transmembrane</keyword>
<accession>A0A975B0B1</accession>
<dbReference type="PANTHER" id="PTHR30386:SF26">
    <property type="entry name" value="TRANSPORT PROTEIN COMB"/>
    <property type="match status" value="1"/>
</dbReference>
<reference evidence="7" key="1">
    <citation type="submission" date="2019-11" db="EMBL/GenBank/DDBJ databases">
        <authorList>
            <person name="Kojima H."/>
        </authorList>
    </citation>
    <scope>NUCLEOTIDE SEQUENCE</scope>
    <source>
        <strain evidence="7">H1576</strain>
    </source>
</reference>
<evidence type="ECO:0000256" key="3">
    <source>
        <dbReference type="ARBA" id="ARBA00022989"/>
    </source>
</evidence>
<comment type="subcellular location">
    <subcellularLocation>
        <location evidence="1">Membrane</location>
        <topology evidence="1">Single-pass membrane protein</topology>
    </subcellularLocation>
</comment>
<keyword evidence="3 5" id="KW-1133">Transmembrane helix</keyword>
<dbReference type="InterPro" id="IPR058982">
    <property type="entry name" value="Beta-barrel_AprE"/>
</dbReference>
<proteinExistence type="predicted"/>
<protein>
    <submittedName>
        <fullName evidence="7">HlyD family efflux transporter periplasmic adaptor subunit</fullName>
    </submittedName>
</protein>
<reference evidence="7" key="2">
    <citation type="submission" date="2021-04" db="EMBL/GenBank/DDBJ databases">
        <title>Isolation and characterization of a novel species of the genus Sulfurimonas.</title>
        <authorList>
            <person name="Fukui M."/>
        </authorList>
    </citation>
    <scope>NUCLEOTIDE SEQUENCE</scope>
    <source>
        <strain evidence="7">H1576</strain>
    </source>
</reference>
<sequence>MSQTQQFLLNRPHILARGAFYSFLFLMIFALSLSWFTTINIVAKGTGVISTVNGQKDIYVDSNGVLLEIFIKKGEEVKKGQILATISTNEIAEINTNLENSKVLYNLLQSEYRSIEKSSEIEIFSAEQTLIRAKEQKKLSENLFSEGFITKIKYLKAKDELASASANLVIVKNKYLIKLNEIKSKILTIEADNKMSRNNITLSNAKRGNIGMHQDKNDAIYSPVDGIVALAQSWGENMSIKNNLPVFVIVPKNEDMIANVEIPTSKMTNVILGQDVRLKIDAYPYKQFGVWKGKLTYVSATSKLNSLGEFVYETTVKLDKNDIKIKNKPLIIGQTLHAEIVVARKRIIIYLLDYLRGMAK</sequence>
<feature type="transmembrane region" description="Helical" evidence="5">
    <location>
        <begin position="20"/>
        <end position="43"/>
    </location>
</feature>
<dbReference type="EMBL" id="CP046072">
    <property type="protein sequence ID" value="QSZ41882.1"/>
    <property type="molecule type" value="Genomic_DNA"/>
</dbReference>
<dbReference type="PANTHER" id="PTHR30386">
    <property type="entry name" value="MEMBRANE FUSION SUBUNIT OF EMRAB-TOLC MULTIDRUG EFFLUX PUMP"/>
    <property type="match status" value="1"/>
</dbReference>
<feature type="domain" description="AprE-like beta-barrel" evidence="6">
    <location>
        <begin position="256"/>
        <end position="341"/>
    </location>
</feature>
<evidence type="ECO:0000313" key="7">
    <source>
        <dbReference type="EMBL" id="QSZ41882.1"/>
    </source>
</evidence>
<dbReference type="Gene3D" id="2.40.30.170">
    <property type="match status" value="1"/>
</dbReference>
<evidence type="ECO:0000259" key="6">
    <source>
        <dbReference type="Pfam" id="PF26002"/>
    </source>
</evidence>
<evidence type="ECO:0000256" key="2">
    <source>
        <dbReference type="ARBA" id="ARBA00022692"/>
    </source>
</evidence>
<keyword evidence="4 5" id="KW-0472">Membrane</keyword>
<name>A0A975B0B1_9BACT</name>
<organism evidence="7 8">
    <name type="scientific">Sulfurimonas aquatica</name>
    <dbReference type="NCBI Taxonomy" id="2672570"/>
    <lineage>
        <taxon>Bacteria</taxon>
        <taxon>Pseudomonadati</taxon>
        <taxon>Campylobacterota</taxon>
        <taxon>Epsilonproteobacteria</taxon>
        <taxon>Campylobacterales</taxon>
        <taxon>Sulfurimonadaceae</taxon>
        <taxon>Sulfurimonas</taxon>
    </lineage>
</organism>
<dbReference type="GO" id="GO:0016020">
    <property type="term" value="C:membrane"/>
    <property type="evidence" value="ECO:0007669"/>
    <property type="project" value="UniProtKB-SubCell"/>
</dbReference>
<evidence type="ECO:0000256" key="5">
    <source>
        <dbReference type="SAM" id="Phobius"/>
    </source>
</evidence>
<dbReference type="KEGG" id="saqt:GJV85_07100"/>
<evidence type="ECO:0000256" key="1">
    <source>
        <dbReference type="ARBA" id="ARBA00004167"/>
    </source>
</evidence>
<dbReference type="InterPro" id="IPR050739">
    <property type="entry name" value="MFP"/>
</dbReference>
<dbReference type="AlphaFoldDB" id="A0A975B0B1"/>
<keyword evidence="8" id="KW-1185">Reference proteome</keyword>